<protein>
    <submittedName>
        <fullName evidence="1">Putative tail tube protein</fullName>
    </submittedName>
</protein>
<dbReference type="Proteomes" id="UP000509570">
    <property type="component" value="Segment"/>
</dbReference>
<dbReference type="EMBL" id="MN937349">
    <property type="protein sequence ID" value="QIQ60745.1"/>
    <property type="molecule type" value="Genomic_DNA"/>
</dbReference>
<dbReference type="GeneID" id="77953584"/>
<evidence type="ECO:0000313" key="2">
    <source>
        <dbReference type="Proteomes" id="UP000509570"/>
    </source>
</evidence>
<dbReference type="RefSeq" id="YP_010677210.1">
    <property type="nucleotide sequence ID" value="NC_071019.1"/>
</dbReference>
<accession>A0A7D2LNW0</accession>
<name>A0A7D2LNW0_9CAUD</name>
<proteinExistence type="predicted"/>
<dbReference type="InterPro" id="IPR044000">
    <property type="entry name" value="Phage_tube_2"/>
</dbReference>
<keyword evidence="2" id="KW-1185">Reference proteome</keyword>
<organism evidence="1 2">
    <name type="scientific">Stenotrophomonas phage vB_SmaS_BUCT548</name>
    <dbReference type="NCBI Taxonomy" id="2712941"/>
    <lineage>
        <taxon>Viruses</taxon>
        <taxon>Duplodnaviria</taxon>
        <taxon>Heunggongvirae</taxon>
        <taxon>Uroviricota</taxon>
        <taxon>Caudoviricetes</taxon>
        <taxon>Beaumontvirinae</taxon>
        <taxon>Bixiavirus</taxon>
        <taxon>Bixiavirus BUCT548</taxon>
    </lineage>
</organism>
<dbReference type="KEGG" id="vg:77953584"/>
<evidence type="ECO:0000313" key="1">
    <source>
        <dbReference type="EMBL" id="QIQ60745.1"/>
    </source>
</evidence>
<reference evidence="1 2" key="1">
    <citation type="submission" date="2020-01" db="EMBL/GenBank/DDBJ databases">
        <authorList>
            <person name="Zhang W."/>
            <person name="Zhang R."/>
            <person name="Hu Y."/>
            <person name="Liu Y."/>
            <person name="Lin W."/>
            <person name="Wang L."/>
            <person name="Li J."/>
            <person name="An X."/>
            <person name="Song L."/>
            <person name="Fan H."/>
            <person name="Shi T."/>
            <person name="Liu H."/>
            <person name="Tong Y."/>
        </authorList>
    </citation>
    <scope>NUCLEOTIDE SEQUENCE [LARGE SCALE GENOMIC DNA]</scope>
</reference>
<dbReference type="Pfam" id="PF18906">
    <property type="entry name" value="Phage_tube_2"/>
    <property type="match status" value="1"/>
</dbReference>
<sequence>MANNCPQKTISSDITGLSYAREKCLNELPDNPIWNPLEPNSIDSFGATITTATRTPIGSGRQRIKGEITDLEAAGGYTTDLTSHNHQDFMEGFLLADSRKVFELRNDGATPQITDFTDNVVTVSTVGQVSPGDLLIVLDSGVPGADGVREVTDVDSAAKTITFKIEAGQVGVPNAGTNRALHIKVVGHRSIKGEVTMSVANGIYSLTDTTGYGTNLTGIIQAGDWVYIHGLKAFQGFARVASASGNTITFDRILGAVDTLASEADSTCELYVSTSIRNPDKFEDMRFHSFQLEQTLGADKDGTQARYITGAMANEFTLTVPSADKVTAQFGFVACDEETRTGQEGVKTGERKPLITYPMFNGSNTSNRVWLHVDGEAEPLFTYATQATVTINNNMTGVKAIGVEGNLDINVGTFDVGGSVTAYFLDLRAVRAMRSNADVGGTVALMGRNTAVLFDMPKMGLSNGATAIEPNTPVTIAIDMEAVRNELNYTLQYCYFAFLPTPTKK</sequence>